<dbReference type="HOGENOM" id="CLU_013084_5_1_1"/>
<gene>
    <name evidence="1" type="ORF">SCLCIDRAFT_105988</name>
</gene>
<feature type="non-terminal residue" evidence="1">
    <location>
        <position position="1"/>
    </location>
</feature>
<accession>A0A0C3A3U7</accession>
<protein>
    <submittedName>
        <fullName evidence="1">Uncharacterized protein</fullName>
    </submittedName>
</protein>
<evidence type="ECO:0000313" key="2">
    <source>
        <dbReference type="Proteomes" id="UP000053989"/>
    </source>
</evidence>
<proteinExistence type="predicted"/>
<organism evidence="1 2">
    <name type="scientific">Scleroderma citrinum Foug A</name>
    <dbReference type="NCBI Taxonomy" id="1036808"/>
    <lineage>
        <taxon>Eukaryota</taxon>
        <taxon>Fungi</taxon>
        <taxon>Dikarya</taxon>
        <taxon>Basidiomycota</taxon>
        <taxon>Agaricomycotina</taxon>
        <taxon>Agaricomycetes</taxon>
        <taxon>Agaricomycetidae</taxon>
        <taxon>Boletales</taxon>
        <taxon>Sclerodermatineae</taxon>
        <taxon>Sclerodermataceae</taxon>
        <taxon>Scleroderma</taxon>
    </lineage>
</organism>
<dbReference type="InParanoid" id="A0A0C3A3U7"/>
<reference evidence="1 2" key="1">
    <citation type="submission" date="2014-04" db="EMBL/GenBank/DDBJ databases">
        <authorList>
            <consortium name="DOE Joint Genome Institute"/>
            <person name="Kuo A."/>
            <person name="Kohler A."/>
            <person name="Nagy L.G."/>
            <person name="Floudas D."/>
            <person name="Copeland A."/>
            <person name="Barry K.W."/>
            <person name="Cichocki N."/>
            <person name="Veneault-Fourrey C."/>
            <person name="LaButti K."/>
            <person name="Lindquist E.A."/>
            <person name="Lipzen A."/>
            <person name="Lundell T."/>
            <person name="Morin E."/>
            <person name="Murat C."/>
            <person name="Sun H."/>
            <person name="Tunlid A."/>
            <person name="Henrissat B."/>
            <person name="Grigoriev I.V."/>
            <person name="Hibbett D.S."/>
            <person name="Martin F."/>
            <person name="Nordberg H.P."/>
            <person name="Cantor M.N."/>
            <person name="Hua S.X."/>
        </authorList>
    </citation>
    <scope>NUCLEOTIDE SEQUENCE [LARGE SCALE GENOMIC DNA]</scope>
    <source>
        <strain evidence="1 2">Foug A</strain>
    </source>
</reference>
<name>A0A0C3A3U7_9AGAM</name>
<dbReference type="OrthoDB" id="2676448at2759"/>
<dbReference type="Proteomes" id="UP000053989">
    <property type="component" value="Unassembled WGS sequence"/>
</dbReference>
<keyword evidence="2" id="KW-1185">Reference proteome</keyword>
<dbReference type="EMBL" id="KN822009">
    <property type="protein sequence ID" value="KIM68338.1"/>
    <property type="molecule type" value="Genomic_DNA"/>
</dbReference>
<reference evidence="2" key="2">
    <citation type="submission" date="2015-01" db="EMBL/GenBank/DDBJ databases">
        <title>Evolutionary Origins and Diversification of the Mycorrhizal Mutualists.</title>
        <authorList>
            <consortium name="DOE Joint Genome Institute"/>
            <consortium name="Mycorrhizal Genomics Consortium"/>
            <person name="Kohler A."/>
            <person name="Kuo A."/>
            <person name="Nagy L.G."/>
            <person name="Floudas D."/>
            <person name="Copeland A."/>
            <person name="Barry K.W."/>
            <person name="Cichocki N."/>
            <person name="Veneault-Fourrey C."/>
            <person name="LaButti K."/>
            <person name="Lindquist E.A."/>
            <person name="Lipzen A."/>
            <person name="Lundell T."/>
            <person name="Morin E."/>
            <person name="Murat C."/>
            <person name="Riley R."/>
            <person name="Ohm R."/>
            <person name="Sun H."/>
            <person name="Tunlid A."/>
            <person name="Henrissat B."/>
            <person name="Grigoriev I.V."/>
            <person name="Hibbett D.S."/>
            <person name="Martin F."/>
        </authorList>
    </citation>
    <scope>NUCLEOTIDE SEQUENCE [LARGE SCALE GENOMIC DNA]</scope>
    <source>
        <strain evidence="2">Foug A</strain>
    </source>
</reference>
<sequence>EATLKYFKLCRTEEEISTCLHVEVCWLYTSIHDESIFMAKAIDGLQQSNPVLAQELQCQYHSHTAINTVHIKCLDCIEMHADFTGIQGS</sequence>
<dbReference type="AlphaFoldDB" id="A0A0C3A3U7"/>
<evidence type="ECO:0000313" key="1">
    <source>
        <dbReference type="EMBL" id="KIM68338.1"/>
    </source>
</evidence>